<sequence length="75" mass="8428">MCVVPRACANSALPLTLHRISLYPGWHPLLFMIDHKLLDAYKAPPGAVESTVLESGGMRRKSKLFGYEEVHLHEK</sequence>
<proteinExistence type="predicted"/>
<comment type="caution">
    <text evidence="1">The sequence shown here is derived from an EMBL/GenBank/DDBJ whole genome shotgun (WGS) entry which is preliminary data.</text>
</comment>
<evidence type="ECO:0000313" key="1">
    <source>
        <dbReference type="EMBL" id="OAE24753.1"/>
    </source>
</evidence>
<gene>
    <name evidence="1" type="ORF">AXG93_48s1000</name>
</gene>
<accession>A0A176VWH2</accession>
<dbReference type="AlphaFoldDB" id="A0A176VWH2"/>
<name>A0A176VWH2_MARPO</name>
<dbReference type="EMBL" id="LVLJ01002476">
    <property type="protein sequence ID" value="OAE24753.1"/>
    <property type="molecule type" value="Genomic_DNA"/>
</dbReference>
<keyword evidence="2" id="KW-1185">Reference proteome</keyword>
<evidence type="ECO:0000313" key="2">
    <source>
        <dbReference type="Proteomes" id="UP000077202"/>
    </source>
</evidence>
<reference evidence="1" key="1">
    <citation type="submission" date="2016-03" db="EMBL/GenBank/DDBJ databases">
        <title>Mechanisms controlling the formation of the plant cell surface in tip-growing cells are functionally conserved among land plants.</title>
        <authorList>
            <person name="Honkanen S."/>
            <person name="Jones V.A."/>
            <person name="Morieri G."/>
            <person name="Champion C."/>
            <person name="Hetherington A.J."/>
            <person name="Kelly S."/>
            <person name="Saint-Marcoux D."/>
            <person name="Proust H."/>
            <person name="Prescott H."/>
            <person name="Dolan L."/>
        </authorList>
    </citation>
    <scope>NUCLEOTIDE SEQUENCE [LARGE SCALE GENOMIC DNA]</scope>
    <source>
        <tissue evidence="1">Whole gametophyte</tissue>
    </source>
</reference>
<dbReference type="Proteomes" id="UP000077202">
    <property type="component" value="Unassembled WGS sequence"/>
</dbReference>
<organism evidence="1 2">
    <name type="scientific">Marchantia polymorpha subsp. ruderalis</name>
    <dbReference type="NCBI Taxonomy" id="1480154"/>
    <lineage>
        <taxon>Eukaryota</taxon>
        <taxon>Viridiplantae</taxon>
        <taxon>Streptophyta</taxon>
        <taxon>Embryophyta</taxon>
        <taxon>Marchantiophyta</taxon>
        <taxon>Marchantiopsida</taxon>
        <taxon>Marchantiidae</taxon>
        <taxon>Marchantiales</taxon>
        <taxon>Marchantiaceae</taxon>
        <taxon>Marchantia</taxon>
    </lineage>
</organism>
<protein>
    <submittedName>
        <fullName evidence="1">Uncharacterized protein</fullName>
    </submittedName>
</protein>